<dbReference type="Proteomes" id="UP000318825">
    <property type="component" value="Unassembled WGS sequence"/>
</dbReference>
<evidence type="ECO:0000313" key="3">
    <source>
        <dbReference type="Proteomes" id="UP000318825"/>
    </source>
</evidence>
<sequence length="110" mass="11950">MAASVPLEGVLDIHVCDANRQTGTQAGGGARCLARKADAIKHKNVLRIEENGGVPGSRQAARADIATQDQEGEDGSSDEAERDRHIASWQDTRRRCRAQGDDRRHHAIRG</sequence>
<evidence type="ECO:0000256" key="1">
    <source>
        <dbReference type="SAM" id="MobiDB-lite"/>
    </source>
</evidence>
<protein>
    <submittedName>
        <fullName evidence="2">Uncharacterized protein</fullName>
    </submittedName>
</protein>
<feature type="region of interest" description="Disordered" evidence="1">
    <location>
        <begin position="48"/>
        <end position="110"/>
    </location>
</feature>
<proteinExistence type="predicted"/>
<name>A0A4Y3W8D7_NITWI</name>
<comment type="caution">
    <text evidence="2">The sequence shown here is derived from an EMBL/GenBank/DDBJ whole genome shotgun (WGS) entry which is preliminary data.</text>
</comment>
<evidence type="ECO:0000313" key="2">
    <source>
        <dbReference type="EMBL" id="GEC14311.1"/>
    </source>
</evidence>
<accession>A0A4Y3W8D7</accession>
<gene>
    <name evidence="2" type="ORF">NWI01_02030</name>
</gene>
<organism evidence="2 3">
    <name type="scientific">Nitrobacter winogradskyi</name>
    <name type="common">Nitrobacter agilis</name>
    <dbReference type="NCBI Taxonomy" id="913"/>
    <lineage>
        <taxon>Bacteria</taxon>
        <taxon>Pseudomonadati</taxon>
        <taxon>Pseudomonadota</taxon>
        <taxon>Alphaproteobacteria</taxon>
        <taxon>Hyphomicrobiales</taxon>
        <taxon>Nitrobacteraceae</taxon>
        <taxon>Nitrobacter</taxon>
    </lineage>
</organism>
<reference evidence="2 3" key="1">
    <citation type="submission" date="2019-06" db="EMBL/GenBank/DDBJ databases">
        <title>Whole genome shotgun sequence of Nitrobacter winogradskyi NBRC 14297.</title>
        <authorList>
            <person name="Hosoyama A."/>
            <person name="Uohara A."/>
            <person name="Ohji S."/>
            <person name="Ichikawa N."/>
        </authorList>
    </citation>
    <scope>NUCLEOTIDE SEQUENCE [LARGE SCALE GENOMIC DNA]</scope>
    <source>
        <strain evidence="2 3">NBRC 14297</strain>
    </source>
</reference>
<dbReference type="RefSeq" id="WP_244613590.1">
    <property type="nucleotide sequence ID" value="NZ_BJNF01000002.1"/>
</dbReference>
<dbReference type="EMBL" id="BJNF01000002">
    <property type="protein sequence ID" value="GEC14311.1"/>
    <property type="molecule type" value="Genomic_DNA"/>
</dbReference>
<dbReference type="AlphaFoldDB" id="A0A4Y3W8D7"/>